<keyword evidence="3" id="KW-0347">Helicase</keyword>
<keyword evidence="3" id="KW-0067">ATP-binding</keyword>
<feature type="domain" description="Replicative helicase loading/DNA remodeling protein DnaB N-terminal winged helix" evidence="2">
    <location>
        <begin position="13"/>
        <end position="189"/>
    </location>
</feature>
<dbReference type="InterPro" id="IPR058660">
    <property type="entry name" value="WHD_DnaB"/>
</dbReference>
<accession>A0ABW5QS39</accession>
<dbReference type="RefSeq" id="WP_379269486.1">
    <property type="nucleotide sequence ID" value="NZ_JBHUGT010000031.1"/>
</dbReference>
<protein>
    <submittedName>
        <fullName evidence="3">Helicase DnaB</fullName>
    </submittedName>
</protein>
<proteinExistence type="predicted"/>
<evidence type="ECO:0000313" key="3">
    <source>
        <dbReference type="EMBL" id="MFD2659172.1"/>
    </source>
</evidence>
<dbReference type="Proteomes" id="UP001597493">
    <property type="component" value="Unassembled WGS sequence"/>
</dbReference>
<organism evidence="3 4">
    <name type="scientific">Paenibacillus thailandensis</name>
    <dbReference type="NCBI Taxonomy" id="393250"/>
    <lineage>
        <taxon>Bacteria</taxon>
        <taxon>Bacillati</taxon>
        <taxon>Bacillota</taxon>
        <taxon>Bacilli</taxon>
        <taxon>Bacillales</taxon>
        <taxon>Paenibacillaceae</taxon>
        <taxon>Paenibacillus</taxon>
    </lineage>
</organism>
<evidence type="ECO:0000313" key="4">
    <source>
        <dbReference type="Proteomes" id="UP001597493"/>
    </source>
</evidence>
<feature type="region of interest" description="Disordered" evidence="1">
    <location>
        <begin position="438"/>
        <end position="488"/>
    </location>
</feature>
<reference evidence="4" key="1">
    <citation type="journal article" date="2019" name="Int. J. Syst. Evol. Microbiol.">
        <title>The Global Catalogue of Microorganisms (GCM) 10K type strain sequencing project: providing services to taxonomists for standard genome sequencing and annotation.</title>
        <authorList>
            <consortium name="The Broad Institute Genomics Platform"/>
            <consortium name="The Broad Institute Genome Sequencing Center for Infectious Disease"/>
            <person name="Wu L."/>
            <person name="Ma J."/>
        </authorList>
    </citation>
    <scope>NUCLEOTIDE SEQUENCE [LARGE SCALE GENOMIC DNA]</scope>
    <source>
        <strain evidence="4">TISTR 1827</strain>
    </source>
</reference>
<dbReference type="Pfam" id="PF25888">
    <property type="entry name" value="WHD_DnaB"/>
    <property type="match status" value="1"/>
</dbReference>
<keyword evidence="3" id="KW-0378">Hydrolase</keyword>
<dbReference type="GO" id="GO:0004386">
    <property type="term" value="F:helicase activity"/>
    <property type="evidence" value="ECO:0007669"/>
    <property type="project" value="UniProtKB-KW"/>
</dbReference>
<gene>
    <name evidence="3" type="ORF">ACFSW5_02705</name>
</gene>
<name>A0ABW5QS39_9BACL</name>
<evidence type="ECO:0000256" key="1">
    <source>
        <dbReference type="SAM" id="MobiDB-lite"/>
    </source>
</evidence>
<dbReference type="EMBL" id="JBHUMY010000001">
    <property type="protein sequence ID" value="MFD2659172.1"/>
    <property type="molecule type" value="Genomic_DNA"/>
</dbReference>
<comment type="caution">
    <text evidence="3">The sequence shown here is derived from an EMBL/GenBank/DDBJ whole genome shotgun (WGS) entry which is preliminary data.</text>
</comment>
<keyword evidence="4" id="KW-1185">Reference proteome</keyword>
<evidence type="ECO:0000259" key="2">
    <source>
        <dbReference type="Pfam" id="PF25888"/>
    </source>
</evidence>
<keyword evidence="3" id="KW-0547">Nucleotide-binding</keyword>
<sequence>MRIGNFLQYTENHRYYIFRDFSLSGLDHKMLSQVYQPMIGGMAVALYLQLYYEVPEGRAGYSPLEAQRKLLLGLGLEMNEKGRRELADLCSLLEAVGLMQTSRVGVPEQSELVYEYELLEPLSPGEFFRNLHLTMLLRDKIGNYPLIALRESFGSKEPDELAESQLEKENISVPFYELFRLNSRSYDNELEQALAEVAPSRQAAQRPNMETAAISYGEIIMRFPRTSANRKHVERLRTDKEGLAIVNYAAYKYELSVTDICHLLDEDGVFGEDGRLVADELQLRAGQLYRQDRKRSAERQRVIARVQAMEQDAAGEEEPAEEHPVLEEYYLPVPPQLAGRCDTAQYNMLMRNEPRTRFLARFFPGAVPDAIDRLFERIDLNYRLPEPVINVLVHYVIGTNDAKRLSRTFVEAVAANMLVKQVDTFEKAIDYVREQERIETDKRTSAGQAEGGRASSRTSRYGGSRGASRKPAIPVVTSSLKGGSVSPEELEELRRLARELDGKS</sequence>
<feature type="compositionally biased region" description="Low complexity" evidence="1">
    <location>
        <begin position="451"/>
        <end position="462"/>
    </location>
</feature>